<evidence type="ECO:0000313" key="1">
    <source>
        <dbReference type="EMBL" id="KAG8512972.1"/>
    </source>
</evidence>
<comment type="caution">
    <text evidence="1">The sequence shown here is derived from an EMBL/GenBank/DDBJ whole genome shotgun (WGS) entry which is preliminary data.</text>
</comment>
<accession>A0A8J6A6B7</accession>
<gene>
    <name evidence="1" type="ORF">J0S82_002190</name>
</gene>
<reference evidence="1" key="1">
    <citation type="journal article" date="2021" name="Evol. Appl.">
        <title>The genome of the Pyrenean desman and the effects of bottlenecks and inbreeding on the genomic landscape of an endangered species.</title>
        <authorList>
            <person name="Escoda L."/>
            <person name="Castresana J."/>
        </authorList>
    </citation>
    <scope>NUCLEOTIDE SEQUENCE</scope>
    <source>
        <strain evidence="1">IBE-C5619</strain>
    </source>
</reference>
<organism evidence="1 2">
    <name type="scientific">Galemys pyrenaicus</name>
    <name type="common">Iberian desman</name>
    <name type="synonym">Pyrenean desman</name>
    <dbReference type="NCBI Taxonomy" id="202257"/>
    <lineage>
        <taxon>Eukaryota</taxon>
        <taxon>Metazoa</taxon>
        <taxon>Chordata</taxon>
        <taxon>Craniata</taxon>
        <taxon>Vertebrata</taxon>
        <taxon>Euteleostomi</taxon>
        <taxon>Mammalia</taxon>
        <taxon>Eutheria</taxon>
        <taxon>Laurasiatheria</taxon>
        <taxon>Eulipotyphla</taxon>
        <taxon>Talpidae</taxon>
        <taxon>Galemys</taxon>
    </lineage>
</organism>
<dbReference type="Proteomes" id="UP000700334">
    <property type="component" value="Unassembled WGS sequence"/>
</dbReference>
<proteinExistence type="predicted"/>
<dbReference type="EMBL" id="JAGFMF010011781">
    <property type="protein sequence ID" value="KAG8512972.1"/>
    <property type="molecule type" value="Genomic_DNA"/>
</dbReference>
<evidence type="ECO:0000313" key="2">
    <source>
        <dbReference type="Proteomes" id="UP000700334"/>
    </source>
</evidence>
<sequence>MGIIRQTFDLGVKCSEDIATAIPGAAILAKLSTVLVQQGSGRPTLANSTPAPRKVTFQWLCAACASSLPQGHSIISAHEAVLPAGLDHG</sequence>
<protein>
    <submittedName>
        <fullName evidence="1">Uncharacterized protein</fullName>
    </submittedName>
</protein>
<keyword evidence="2" id="KW-1185">Reference proteome</keyword>
<dbReference type="AlphaFoldDB" id="A0A8J6A6B7"/>
<name>A0A8J6A6B7_GALPY</name>